<keyword evidence="1" id="KW-0238">DNA-binding</keyword>
<organism evidence="2 3">
    <name type="scientific">Acidovorax soli</name>
    <dbReference type="NCBI Taxonomy" id="592050"/>
    <lineage>
        <taxon>Bacteria</taxon>
        <taxon>Pseudomonadati</taxon>
        <taxon>Pseudomonadota</taxon>
        <taxon>Betaproteobacteria</taxon>
        <taxon>Burkholderiales</taxon>
        <taxon>Comamonadaceae</taxon>
        <taxon>Acidovorax</taxon>
    </lineage>
</organism>
<dbReference type="InterPro" id="IPR036388">
    <property type="entry name" value="WH-like_DNA-bd_sf"/>
</dbReference>
<dbReference type="EMBL" id="JACHLK010000004">
    <property type="protein sequence ID" value="MBB6559796.1"/>
    <property type="molecule type" value="Genomic_DNA"/>
</dbReference>
<evidence type="ECO:0000313" key="2">
    <source>
        <dbReference type="EMBL" id="MBB6559796.1"/>
    </source>
</evidence>
<dbReference type="Gene3D" id="1.10.10.10">
    <property type="entry name" value="Winged helix-like DNA-binding domain superfamily/Winged helix DNA-binding domain"/>
    <property type="match status" value="1"/>
</dbReference>
<sequence>MRLTVFTDYSLRVLLVLASRTDALVTIADITEAFGISQAHLMKVTQALGKTGWVDTVRGRNGGMRLAADPRKLSLGEVVRRLEADFALVECLGEDNQCVLTGGCGLEVALKQATEVFLRELDRYSIADLVNTSPALAQLALWQPITWNALPSHGRAGQRPA</sequence>
<evidence type="ECO:0000313" key="3">
    <source>
        <dbReference type="Proteomes" id="UP000575083"/>
    </source>
</evidence>
<dbReference type="PROSITE" id="PS51197">
    <property type="entry name" value="HTH_RRF2_2"/>
    <property type="match status" value="1"/>
</dbReference>
<proteinExistence type="predicted"/>
<reference evidence="2 3" key="1">
    <citation type="submission" date="2020-08" db="EMBL/GenBank/DDBJ databases">
        <title>Functional genomics of gut bacteria from endangered species of beetles.</title>
        <authorList>
            <person name="Carlos-Shanley C."/>
        </authorList>
    </citation>
    <scope>NUCLEOTIDE SEQUENCE [LARGE SCALE GENOMIC DNA]</scope>
    <source>
        <strain evidence="2 3">S00198</strain>
    </source>
</reference>
<dbReference type="InterPro" id="IPR036390">
    <property type="entry name" value="WH_DNA-bd_sf"/>
</dbReference>
<dbReference type="AlphaFoldDB" id="A0A7X0PDG4"/>
<dbReference type="Proteomes" id="UP000575083">
    <property type="component" value="Unassembled WGS sequence"/>
</dbReference>
<protein>
    <submittedName>
        <fullName evidence="2">Rrf2 family nitric oxide-sensitive transcriptional repressor</fullName>
    </submittedName>
</protein>
<dbReference type="Pfam" id="PF02082">
    <property type="entry name" value="Rrf2"/>
    <property type="match status" value="1"/>
</dbReference>
<accession>A0A7X0PDG4</accession>
<gene>
    <name evidence="2" type="ORF">HNP48_002468</name>
</gene>
<dbReference type="NCBIfam" id="TIGR00738">
    <property type="entry name" value="rrf2_super"/>
    <property type="match status" value="1"/>
</dbReference>
<dbReference type="GO" id="GO:0003677">
    <property type="term" value="F:DNA binding"/>
    <property type="evidence" value="ECO:0007669"/>
    <property type="project" value="UniProtKB-KW"/>
</dbReference>
<dbReference type="InterPro" id="IPR000944">
    <property type="entry name" value="Tscrpt_reg_Rrf2"/>
</dbReference>
<dbReference type="SUPFAM" id="SSF46785">
    <property type="entry name" value="Winged helix' DNA-binding domain"/>
    <property type="match status" value="1"/>
</dbReference>
<dbReference type="PANTHER" id="PTHR33221:SF4">
    <property type="entry name" value="HTH-TYPE TRANSCRIPTIONAL REPRESSOR NSRR"/>
    <property type="match status" value="1"/>
</dbReference>
<dbReference type="GO" id="GO:0003700">
    <property type="term" value="F:DNA-binding transcription factor activity"/>
    <property type="evidence" value="ECO:0007669"/>
    <property type="project" value="TreeGrafter"/>
</dbReference>
<dbReference type="PANTHER" id="PTHR33221">
    <property type="entry name" value="WINGED HELIX-TURN-HELIX TRANSCRIPTIONAL REGULATOR, RRF2 FAMILY"/>
    <property type="match status" value="1"/>
</dbReference>
<comment type="caution">
    <text evidence="2">The sequence shown here is derived from an EMBL/GenBank/DDBJ whole genome shotgun (WGS) entry which is preliminary data.</text>
</comment>
<evidence type="ECO:0000256" key="1">
    <source>
        <dbReference type="ARBA" id="ARBA00023125"/>
    </source>
</evidence>
<dbReference type="GO" id="GO:0005829">
    <property type="term" value="C:cytosol"/>
    <property type="evidence" value="ECO:0007669"/>
    <property type="project" value="TreeGrafter"/>
</dbReference>
<dbReference type="RefSeq" id="WP_184857214.1">
    <property type="nucleotide sequence ID" value="NZ_JACHLK010000004.1"/>
</dbReference>
<keyword evidence="3" id="KW-1185">Reference proteome</keyword>
<name>A0A7X0PDG4_9BURK</name>